<evidence type="ECO:0000256" key="7">
    <source>
        <dbReference type="ARBA" id="ARBA00022840"/>
    </source>
</evidence>
<dbReference type="NCBIfam" id="TIGR01313">
    <property type="entry name" value="therm_gnt_kin"/>
    <property type="match status" value="1"/>
</dbReference>
<evidence type="ECO:0000256" key="4">
    <source>
        <dbReference type="ARBA" id="ARBA00022679"/>
    </source>
</evidence>
<evidence type="ECO:0000256" key="1">
    <source>
        <dbReference type="ARBA" id="ARBA00004761"/>
    </source>
</evidence>
<dbReference type="PANTHER" id="PTHR43442">
    <property type="entry name" value="GLUCONOKINASE-RELATED"/>
    <property type="match status" value="1"/>
</dbReference>
<keyword evidence="11" id="KW-1185">Reference proteome</keyword>
<dbReference type="Pfam" id="PF01202">
    <property type="entry name" value="SKI"/>
    <property type="match status" value="1"/>
</dbReference>
<dbReference type="InterPro" id="IPR027417">
    <property type="entry name" value="P-loop_NTPase"/>
</dbReference>
<dbReference type="CDD" id="cd02021">
    <property type="entry name" value="GntK"/>
    <property type="match status" value="1"/>
</dbReference>
<comment type="catalytic activity">
    <reaction evidence="8 9">
        <text>D-gluconate + ATP = 6-phospho-D-gluconate + ADP + H(+)</text>
        <dbReference type="Rhea" id="RHEA:19433"/>
        <dbReference type="ChEBI" id="CHEBI:15378"/>
        <dbReference type="ChEBI" id="CHEBI:18391"/>
        <dbReference type="ChEBI" id="CHEBI:30616"/>
        <dbReference type="ChEBI" id="CHEBI:58759"/>
        <dbReference type="ChEBI" id="CHEBI:456216"/>
        <dbReference type="EC" id="2.7.1.12"/>
    </reaction>
</comment>
<name>A0ABW9G9A4_9GAMM</name>
<proteinExistence type="inferred from homology"/>
<evidence type="ECO:0000256" key="5">
    <source>
        <dbReference type="ARBA" id="ARBA00022741"/>
    </source>
</evidence>
<comment type="caution">
    <text evidence="10">The sequence shown here is derived from an EMBL/GenBank/DDBJ whole genome shotgun (WGS) entry which is preliminary data.</text>
</comment>
<keyword evidence="6 9" id="KW-0418">Kinase</keyword>
<keyword evidence="4 9" id="KW-0808">Transferase</keyword>
<dbReference type="SUPFAM" id="SSF52540">
    <property type="entry name" value="P-loop containing nucleoside triphosphate hydrolases"/>
    <property type="match status" value="1"/>
</dbReference>
<sequence length="176" mass="19636">MENNKRGLCVVLMGVSSSGKSSVGQAVAKALDAKFIDGDDLHPKANILKMSAGAALNDVDRAPWLERIRDAVFSIGHKQEQGVIVCSALKRRYRDIIRDGNEHILFLHLYGNIELVAKRMQERKNHFMPRSLLQSQFDALEMPSSDERDVVTIDIDGDFEQVISRCIEAVQAATSR</sequence>
<keyword evidence="5 9" id="KW-0547">Nucleotide-binding</keyword>
<evidence type="ECO:0000256" key="6">
    <source>
        <dbReference type="ARBA" id="ARBA00022777"/>
    </source>
</evidence>
<dbReference type="RefSeq" id="WP_408624556.1">
    <property type="nucleotide sequence ID" value="NZ_JBEQCT010000007.1"/>
</dbReference>
<evidence type="ECO:0000313" key="11">
    <source>
        <dbReference type="Proteomes" id="UP001629953"/>
    </source>
</evidence>
<evidence type="ECO:0000256" key="3">
    <source>
        <dbReference type="ARBA" id="ARBA00012054"/>
    </source>
</evidence>
<comment type="similarity">
    <text evidence="2 9">Belongs to the gluconokinase GntK/GntV family.</text>
</comment>
<dbReference type="Proteomes" id="UP001629953">
    <property type="component" value="Unassembled WGS sequence"/>
</dbReference>
<dbReference type="GO" id="GO:0046316">
    <property type="term" value="F:gluconokinase activity"/>
    <property type="evidence" value="ECO:0007669"/>
    <property type="project" value="UniProtKB-EC"/>
</dbReference>
<dbReference type="PANTHER" id="PTHR43442:SF3">
    <property type="entry name" value="GLUCONOKINASE-RELATED"/>
    <property type="match status" value="1"/>
</dbReference>
<dbReference type="EC" id="2.7.1.12" evidence="3 9"/>
<reference evidence="10 11" key="1">
    <citation type="journal article" date="2013" name="Int. J. Syst. Evol. Microbiol.">
        <title>Celerinatantimonas yamalensis sp. nov., a cold-adapted diazotrophic bacterium from a cold permafrost brine.</title>
        <authorList>
            <person name="Shcherbakova V."/>
            <person name="Chuvilskaya N."/>
            <person name="Rivkina E."/>
            <person name="Demidov N."/>
            <person name="Uchaeva V."/>
            <person name="Suetin S."/>
            <person name="Suzina N."/>
            <person name="Gilichinsky D."/>
        </authorList>
    </citation>
    <scope>NUCLEOTIDE SEQUENCE [LARGE SCALE GENOMIC DNA]</scope>
    <source>
        <strain evidence="10 11">C7</strain>
    </source>
</reference>
<evidence type="ECO:0000256" key="8">
    <source>
        <dbReference type="ARBA" id="ARBA00048090"/>
    </source>
</evidence>
<organism evidence="10 11">
    <name type="scientific">Celerinatantimonas yamalensis</name>
    <dbReference type="NCBI Taxonomy" id="559956"/>
    <lineage>
        <taxon>Bacteria</taxon>
        <taxon>Pseudomonadati</taxon>
        <taxon>Pseudomonadota</taxon>
        <taxon>Gammaproteobacteria</taxon>
        <taxon>Celerinatantimonadaceae</taxon>
        <taxon>Celerinatantimonas</taxon>
    </lineage>
</organism>
<keyword evidence="7 9" id="KW-0067">ATP-binding</keyword>
<gene>
    <name evidence="10" type="ORF">ABUE30_14580</name>
</gene>
<dbReference type="EMBL" id="JBEQCT010000007">
    <property type="protein sequence ID" value="MFM2486272.1"/>
    <property type="molecule type" value="Genomic_DNA"/>
</dbReference>
<evidence type="ECO:0000256" key="2">
    <source>
        <dbReference type="ARBA" id="ARBA00008420"/>
    </source>
</evidence>
<evidence type="ECO:0000313" key="10">
    <source>
        <dbReference type="EMBL" id="MFM2486272.1"/>
    </source>
</evidence>
<evidence type="ECO:0000256" key="9">
    <source>
        <dbReference type="RuleBase" id="RU363066"/>
    </source>
</evidence>
<dbReference type="InterPro" id="IPR006001">
    <property type="entry name" value="Therm_gnt_kin"/>
</dbReference>
<dbReference type="InterPro" id="IPR031322">
    <property type="entry name" value="Shikimate/glucono_kinase"/>
</dbReference>
<dbReference type="Gene3D" id="3.40.50.300">
    <property type="entry name" value="P-loop containing nucleotide triphosphate hydrolases"/>
    <property type="match status" value="1"/>
</dbReference>
<comment type="pathway">
    <text evidence="1">Carbohydrate acid metabolism.</text>
</comment>
<accession>A0ABW9G9A4</accession>
<protein>
    <recommendedName>
        <fullName evidence="3 9">Gluconokinase</fullName>
        <ecNumber evidence="3 9">2.7.1.12</ecNumber>
    </recommendedName>
</protein>